<dbReference type="InterPro" id="IPR008271">
    <property type="entry name" value="Ser/Thr_kinase_AS"/>
</dbReference>
<dbReference type="PANTHER" id="PTHR43102:SF2">
    <property type="entry name" value="GAF DOMAIN-CONTAINING PROTEIN"/>
    <property type="match status" value="1"/>
</dbReference>
<dbReference type="EMBL" id="SOAM01000001">
    <property type="protein sequence ID" value="TDS79697.1"/>
    <property type="molecule type" value="Genomic_DNA"/>
</dbReference>
<dbReference type="Pfam" id="PF01590">
    <property type="entry name" value="GAF"/>
    <property type="match status" value="1"/>
</dbReference>
<dbReference type="SMART" id="SM00065">
    <property type="entry name" value="GAF"/>
    <property type="match status" value="1"/>
</dbReference>
<proteinExistence type="predicted"/>
<evidence type="ECO:0000313" key="3">
    <source>
        <dbReference type="Proteomes" id="UP000295344"/>
    </source>
</evidence>
<gene>
    <name evidence="2" type="ORF">CLV52_0234</name>
</gene>
<dbReference type="PROSITE" id="PS50011">
    <property type="entry name" value="PROTEIN_KINASE_DOM"/>
    <property type="match status" value="1"/>
</dbReference>
<dbReference type="GO" id="GO:0004672">
    <property type="term" value="F:protein kinase activity"/>
    <property type="evidence" value="ECO:0007669"/>
    <property type="project" value="InterPro"/>
</dbReference>
<dbReference type="CDD" id="cd14014">
    <property type="entry name" value="STKc_PknB_like"/>
    <property type="match status" value="1"/>
</dbReference>
<dbReference type="InterPro" id="IPR011009">
    <property type="entry name" value="Kinase-like_dom_sf"/>
</dbReference>
<dbReference type="SUPFAM" id="SSF55781">
    <property type="entry name" value="GAF domain-like"/>
    <property type="match status" value="1"/>
</dbReference>
<reference evidence="2 3" key="1">
    <citation type="submission" date="2019-03" db="EMBL/GenBank/DDBJ databases">
        <title>Genomic Encyclopedia of Archaeal and Bacterial Type Strains, Phase II (KMG-II): from individual species to whole genera.</title>
        <authorList>
            <person name="Goeker M."/>
        </authorList>
    </citation>
    <scope>NUCLEOTIDE SEQUENCE [LARGE SCALE GENOMIC DNA]</scope>
    <source>
        <strain evidence="2 3">DSM 24782</strain>
    </source>
</reference>
<evidence type="ECO:0000313" key="2">
    <source>
        <dbReference type="EMBL" id="TDS79697.1"/>
    </source>
</evidence>
<dbReference type="GO" id="GO:0005524">
    <property type="term" value="F:ATP binding"/>
    <property type="evidence" value="ECO:0007669"/>
    <property type="project" value="InterPro"/>
</dbReference>
<sequence>MSDPSSPRLIAGRYVLGEPIGRGGRAVVYEARDPLLDRDVAVKLFHADAVDARSVRVQEAEARLVAGMNHPGLTTLFDAGVDTSDPDRSRVYLVMERIPGVDLRRRIREHGPLTPAQVAYLGFDLAEALQYVHEHGFLHRDIKPANVLLADRRIDSRIRGKLSDFGIASLIGSQRNGEETSGTVAYLSPEQVDEQEPTPASDVYALGLVLLEALTGEVAFPGSPEESAAERLDRDPRIPETVPAPLADVLRGMTALVPEDRPDLEAVALAFQTAYVRDLVGAGRVDPSRLATDEERRLAAVRRYNILDTPPDDAFDRIAELARRLLDVPIALISIVDADREWFKSSRGIDERQIDRDVALCANTVATGRPLCVPDVQDGDAFAANPIVSGHPELHGFAAVPITTSDGHVIGTLCVFDRRVRAFSEEELRDLGALAAIAVRELDLRLATRRALFDG</sequence>
<dbReference type="AlphaFoldDB" id="A0A4R7FPL0"/>
<dbReference type="PROSITE" id="PS00108">
    <property type="entry name" value="PROTEIN_KINASE_ST"/>
    <property type="match status" value="1"/>
</dbReference>
<feature type="domain" description="Protein kinase" evidence="1">
    <location>
        <begin position="14"/>
        <end position="276"/>
    </location>
</feature>
<organism evidence="2 3">
    <name type="scientific">Amnibacterium kyonggiense</name>
    <dbReference type="NCBI Taxonomy" id="595671"/>
    <lineage>
        <taxon>Bacteria</taxon>
        <taxon>Bacillati</taxon>
        <taxon>Actinomycetota</taxon>
        <taxon>Actinomycetes</taxon>
        <taxon>Micrococcales</taxon>
        <taxon>Microbacteriaceae</taxon>
        <taxon>Amnibacterium</taxon>
    </lineage>
</organism>
<dbReference type="Gene3D" id="3.30.450.40">
    <property type="match status" value="1"/>
</dbReference>
<dbReference type="Gene3D" id="3.30.200.20">
    <property type="entry name" value="Phosphorylase Kinase, domain 1"/>
    <property type="match status" value="1"/>
</dbReference>
<evidence type="ECO:0000259" key="1">
    <source>
        <dbReference type="PROSITE" id="PS50011"/>
    </source>
</evidence>
<dbReference type="RefSeq" id="WP_246017869.1">
    <property type="nucleotide sequence ID" value="NZ_BAAARP010000001.1"/>
</dbReference>
<dbReference type="InterPro" id="IPR029016">
    <property type="entry name" value="GAF-like_dom_sf"/>
</dbReference>
<dbReference type="PANTHER" id="PTHR43102">
    <property type="entry name" value="SLR1143 PROTEIN"/>
    <property type="match status" value="1"/>
</dbReference>
<dbReference type="SMART" id="SM00220">
    <property type="entry name" value="S_TKc"/>
    <property type="match status" value="1"/>
</dbReference>
<comment type="caution">
    <text evidence="2">The sequence shown here is derived from an EMBL/GenBank/DDBJ whole genome shotgun (WGS) entry which is preliminary data.</text>
</comment>
<keyword evidence="3" id="KW-1185">Reference proteome</keyword>
<dbReference type="InterPro" id="IPR000719">
    <property type="entry name" value="Prot_kinase_dom"/>
</dbReference>
<accession>A0A4R7FPL0</accession>
<protein>
    <submittedName>
        <fullName evidence="2">GAF domain-containing protein</fullName>
    </submittedName>
</protein>
<dbReference type="Gene3D" id="1.10.510.10">
    <property type="entry name" value="Transferase(Phosphotransferase) domain 1"/>
    <property type="match status" value="1"/>
</dbReference>
<dbReference type="Pfam" id="PF00069">
    <property type="entry name" value="Pkinase"/>
    <property type="match status" value="1"/>
</dbReference>
<dbReference type="SUPFAM" id="SSF56112">
    <property type="entry name" value="Protein kinase-like (PK-like)"/>
    <property type="match status" value="1"/>
</dbReference>
<dbReference type="Proteomes" id="UP000295344">
    <property type="component" value="Unassembled WGS sequence"/>
</dbReference>
<name>A0A4R7FPL0_9MICO</name>
<dbReference type="InterPro" id="IPR003018">
    <property type="entry name" value="GAF"/>
</dbReference>